<evidence type="ECO:0000259" key="1">
    <source>
        <dbReference type="Pfam" id="PF11716"/>
    </source>
</evidence>
<dbReference type="Proteomes" id="UP001500443">
    <property type="component" value="Unassembled WGS sequence"/>
</dbReference>
<feature type="domain" description="Mycothiol-dependent maleylpyruvate isomerase metal-binding" evidence="1">
    <location>
        <begin position="5"/>
        <end position="82"/>
    </location>
</feature>
<dbReference type="NCBIfam" id="TIGR03083">
    <property type="entry name" value="maleylpyruvate isomerase family mycothiol-dependent enzyme"/>
    <property type="match status" value="1"/>
</dbReference>
<dbReference type="InterPro" id="IPR036527">
    <property type="entry name" value="SCP2_sterol-bd_dom_sf"/>
</dbReference>
<dbReference type="SUPFAM" id="SSF109854">
    <property type="entry name" value="DinB/YfiT-like putative metalloenzymes"/>
    <property type="match status" value="1"/>
</dbReference>
<dbReference type="Pfam" id="PF11716">
    <property type="entry name" value="MDMPI_N"/>
    <property type="match status" value="1"/>
</dbReference>
<dbReference type="EMBL" id="BAAAPF010000095">
    <property type="protein sequence ID" value="GAA2126341.1"/>
    <property type="molecule type" value="Genomic_DNA"/>
</dbReference>
<dbReference type="InterPro" id="IPR017517">
    <property type="entry name" value="Maleyloyr_isom"/>
</dbReference>
<sequence length="170" mass="18383">MVTPMYGTPERRAAEIAEGASQPARALRHLVAHAGVHLNVEWRDLPPAAWDAEVRTAQGRTVPCRETAWMRAREVWIHAVDLGNGGTFHDLPSAMLDRLADDVLAAWRRRGESPPPLALTPTDRAAALTTPGTAPLPVTGAMADVVRWLTGRGARGLTAPAPLPALPRWF</sequence>
<evidence type="ECO:0000313" key="2">
    <source>
        <dbReference type="EMBL" id="GAA2126341.1"/>
    </source>
</evidence>
<protein>
    <recommendedName>
        <fullName evidence="1">Mycothiol-dependent maleylpyruvate isomerase metal-binding domain-containing protein</fullName>
    </recommendedName>
</protein>
<dbReference type="SUPFAM" id="SSF55718">
    <property type="entry name" value="SCP-like"/>
    <property type="match status" value="1"/>
</dbReference>
<comment type="caution">
    <text evidence="2">The sequence shown here is derived from an EMBL/GenBank/DDBJ whole genome shotgun (WGS) entry which is preliminary data.</text>
</comment>
<proteinExistence type="predicted"/>
<dbReference type="Gene3D" id="3.30.1050.20">
    <property type="match status" value="1"/>
</dbReference>
<reference evidence="2 3" key="1">
    <citation type="journal article" date="2019" name="Int. J. Syst. Evol. Microbiol.">
        <title>The Global Catalogue of Microorganisms (GCM) 10K type strain sequencing project: providing services to taxonomists for standard genome sequencing and annotation.</title>
        <authorList>
            <consortium name="The Broad Institute Genomics Platform"/>
            <consortium name="The Broad Institute Genome Sequencing Center for Infectious Disease"/>
            <person name="Wu L."/>
            <person name="Ma J."/>
        </authorList>
    </citation>
    <scope>NUCLEOTIDE SEQUENCE [LARGE SCALE GENOMIC DNA]</scope>
    <source>
        <strain evidence="2 3">JCM 15481</strain>
    </source>
</reference>
<gene>
    <name evidence="2" type="ORF">GCM10009802_32190</name>
</gene>
<dbReference type="Gene3D" id="1.20.120.450">
    <property type="entry name" value="dinb family like domain"/>
    <property type="match status" value="1"/>
</dbReference>
<organism evidence="2 3">
    <name type="scientific">Streptomyces synnematoformans</name>
    <dbReference type="NCBI Taxonomy" id="415721"/>
    <lineage>
        <taxon>Bacteria</taxon>
        <taxon>Bacillati</taxon>
        <taxon>Actinomycetota</taxon>
        <taxon>Actinomycetes</taxon>
        <taxon>Kitasatosporales</taxon>
        <taxon>Streptomycetaceae</taxon>
        <taxon>Streptomyces</taxon>
    </lineage>
</organism>
<dbReference type="InterPro" id="IPR024344">
    <property type="entry name" value="MDMPI_metal-binding"/>
</dbReference>
<name>A0ABN2YGI3_9ACTN</name>
<keyword evidence="3" id="KW-1185">Reference proteome</keyword>
<evidence type="ECO:0000313" key="3">
    <source>
        <dbReference type="Proteomes" id="UP001500443"/>
    </source>
</evidence>
<dbReference type="InterPro" id="IPR034660">
    <property type="entry name" value="DinB/YfiT-like"/>
</dbReference>
<accession>A0ABN2YGI3</accession>